<comment type="caution">
    <text evidence="2">The sequence shown here is derived from an EMBL/GenBank/DDBJ whole genome shotgun (WGS) entry which is preliminary data.</text>
</comment>
<evidence type="ECO:0000256" key="1">
    <source>
        <dbReference type="SAM" id="MobiDB-lite"/>
    </source>
</evidence>
<keyword evidence="3" id="KW-1185">Reference proteome</keyword>
<reference evidence="3" key="1">
    <citation type="journal article" date="2019" name="Int. J. Syst. Evol. Microbiol.">
        <title>The Global Catalogue of Microorganisms (GCM) 10K type strain sequencing project: providing services to taxonomists for standard genome sequencing and annotation.</title>
        <authorList>
            <consortium name="The Broad Institute Genomics Platform"/>
            <consortium name="The Broad Institute Genome Sequencing Center for Infectious Disease"/>
            <person name="Wu L."/>
            <person name="Ma J."/>
        </authorList>
    </citation>
    <scope>NUCLEOTIDE SEQUENCE [LARGE SCALE GENOMIC DNA]</scope>
    <source>
        <strain evidence="3">JCM 31406</strain>
    </source>
</reference>
<protein>
    <submittedName>
        <fullName evidence="2">Uncharacterized protein</fullName>
    </submittedName>
</protein>
<evidence type="ECO:0000313" key="2">
    <source>
        <dbReference type="EMBL" id="GGS27730.1"/>
    </source>
</evidence>
<name>A0ABQ2SFZ8_9DEIO</name>
<accession>A0ABQ2SFZ8</accession>
<feature type="region of interest" description="Disordered" evidence="1">
    <location>
        <begin position="1"/>
        <end position="57"/>
    </location>
</feature>
<gene>
    <name evidence="2" type="ORF">GCM10008961_19110</name>
</gene>
<proteinExistence type="predicted"/>
<organism evidence="2 3">
    <name type="scientific">Deinococcus knuensis</name>
    <dbReference type="NCBI Taxonomy" id="1837380"/>
    <lineage>
        <taxon>Bacteria</taxon>
        <taxon>Thermotogati</taxon>
        <taxon>Deinococcota</taxon>
        <taxon>Deinococci</taxon>
        <taxon>Deinococcales</taxon>
        <taxon>Deinococcaceae</taxon>
        <taxon>Deinococcus</taxon>
    </lineage>
</organism>
<sequence>MECSSAASPGRKHNTAPEWGGAGNQQSVGRRARSGASHGVPPTPREVMPHAPGAGQA</sequence>
<dbReference type="EMBL" id="BMQO01000007">
    <property type="protein sequence ID" value="GGS27730.1"/>
    <property type="molecule type" value="Genomic_DNA"/>
</dbReference>
<evidence type="ECO:0000313" key="3">
    <source>
        <dbReference type="Proteomes" id="UP000620633"/>
    </source>
</evidence>
<dbReference type="Proteomes" id="UP000620633">
    <property type="component" value="Unassembled WGS sequence"/>
</dbReference>